<dbReference type="AlphaFoldDB" id="A0A2P2Q533"/>
<name>A0A2P2Q533_RHIMU</name>
<keyword evidence="1" id="KW-0812">Transmembrane</keyword>
<dbReference type="EMBL" id="GGEC01081579">
    <property type="protein sequence ID" value="MBX62063.1"/>
    <property type="molecule type" value="Transcribed_RNA"/>
</dbReference>
<evidence type="ECO:0000256" key="1">
    <source>
        <dbReference type="SAM" id="Phobius"/>
    </source>
</evidence>
<feature type="transmembrane region" description="Helical" evidence="1">
    <location>
        <begin position="12"/>
        <end position="30"/>
    </location>
</feature>
<proteinExistence type="predicted"/>
<reference evidence="2" key="1">
    <citation type="submission" date="2018-02" db="EMBL/GenBank/DDBJ databases">
        <title>Rhizophora mucronata_Transcriptome.</title>
        <authorList>
            <person name="Meera S.P."/>
            <person name="Sreeshan A."/>
            <person name="Augustine A."/>
        </authorList>
    </citation>
    <scope>NUCLEOTIDE SEQUENCE</scope>
    <source>
        <tissue evidence="2">Leaf</tissue>
    </source>
</reference>
<organism evidence="2">
    <name type="scientific">Rhizophora mucronata</name>
    <name type="common">Asiatic mangrove</name>
    <dbReference type="NCBI Taxonomy" id="61149"/>
    <lineage>
        <taxon>Eukaryota</taxon>
        <taxon>Viridiplantae</taxon>
        <taxon>Streptophyta</taxon>
        <taxon>Embryophyta</taxon>
        <taxon>Tracheophyta</taxon>
        <taxon>Spermatophyta</taxon>
        <taxon>Magnoliopsida</taxon>
        <taxon>eudicotyledons</taxon>
        <taxon>Gunneridae</taxon>
        <taxon>Pentapetalae</taxon>
        <taxon>rosids</taxon>
        <taxon>fabids</taxon>
        <taxon>Malpighiales</taxon>
        <taxon>Rhizophoraceae</taxon>
        <taxon>Rhizophora</taxon>
    </lineage>
</organism>
<keyword evidence="1" id="KW-1133">Transmembrane helix</keyword>
<evidence type="ECO:0000313" key="2">
    <source>
        <dbReference type="EMBL" id="MBX62063.1"/>
    </source>
</evidence>
<protein>
    <submittedName>
        <fullName evidence="2">Uncharacterized protein</fullName>
    </submittedName>
</protein>
<keyword evidence="1" id="KW-0472">Membrane</keyword>
<accession>A0A2P2Q533</accession>
<sequence length="32" mass="3829">MDIAHDRGLHMFYCYILICHYLISFVLIVSQL</sequence>